<dbReference type="CDD" id="cd21176">
    <property type="entry name" value="LPMO_auxiliary-like"/>
    <property type="match status" value="1"/>
</dbReference>
<sequence>MALAGALVLLATTAQLATAHFGIEYPTWRDNTLGSTANSNYSQWEYPCAGVPGTLGNRTDWPLTGGSLALDLHHDWTYIFINLGLGENVANFNYSLTDPFWNSTGNGTLCIPKVTLPANLPISDGSLGSLQIITLGEKGQSLYNCADITFRANVANLTEEECKTSPGVTYAPVVAAATTKSAGATAGVNTGVLSAVGLLTLLFVFGMSV</sequence>
<keyword evidence="11" id="KW-1185">Reference proteome</keyword>
<reference evidence="10" key="1">
    <citation type="journal article" date="2023" name="Mol. Phylogenet. Evol.">
        <title>Genome-scale phylogeny and comparative genomics of the fungal order Sordariales.</title>
        <authorList>
            <person name="Hensen N."/>
            <person name="Bonometti L."/>
            <person name="Westerberg I."/>
            <person name="Brannstrom I.O."/>
            <person name="Guillou S."/>
            <person name="Cros-Aarteil S."/>
            <person name="Calhoun S."/>
            <person name="Haridas S."/>
            <person name="Kuo A."/>
            <person name="Mondo S."/>
            <person name="Pangilinan J."/>
            <person name="Riley R."/>
            <person name="LaButti K."/>
            <person name="Andreopoulos B."/>
            <person name="Lipzen A."/>
            <person name="Chen C."/>
            <person name="Yan M."/>
            <person name="Daum C."/>
            <person name="Ng V."/>
            <person name="Clum A."/>
            <person name="Steindorff A."/>
            <person name="Ohm R.A."/>
            <person name="Martin F."/>
            <person name="Silar P."/>
            <person name="Natvig D.O."/>
            <person name="Lalanne C."/>
            <person name="Gautier V."/>
            <person name="Ament-Velasquez S.L."/>
            <person name="Kruys A."/>
            <person name="Hutchinson M.I."/>
            <person name="Powell A.J."/>
            <person name="Barry K."/>
            <person name="Miller A.N."/>
            <person name="Grigoriev I.V."/>
            <person name="Debuchy R."/>
            <person name="Gladieux P."/>
            <person name="Hiltunen Thoren M."/>
            <person name="Johannesson H."/>
        </authorList>
    </citation>
    <scope>NUCLEOTIDE SEQUENCE</scope>
    <source>
        <strain evidence="10">PSN309</strain>
    </source>
</reference>
<dbReference type="PANTHER" id="PTHR34992">
    <property type="entry name" value="HYPHAL ANASTAMOSIS-7 PROTEIN"/>
    <property type="match status" value="1"/>
</dbReference>
<comment type="subcellular location">
    <subcellularLocation>
        <location evidence="1">Cell membrane</location>
        <topology evidence="1">Lipid-anchor</topology>
        <topology evidence="1">GPI-anchor</topology>
    </subcellularLocation>
</comment>
<evidence type="ECO:0000256" key="8">
    <source>
        <dbReference type="SAM" id="SignalP"/>
    </source>
</evidence>
<evidence type="ECO:0000256" key="2">
    <source>
        <dbReference type="ARBA" id="ARBA00022475"/>
    </source>
</evidence>
<keyword evidence="7" id="KW-0449">Lipoprotein</keyword>
<keyword evidence="3" id="KW-0336">GPI-anchor</keyword>
<evidence type="ECO:0000256" key="5">
    <source>
        <dbReference type="ARBA" id="ARBA00023136"/>
    </source>
</evidence>
<reference evidence="10" key="2">
    <citation type="submission" date="2023-05" db="EMBL/GenBank/DDBJ databases">
        <authorList>
            <consortium name="Lawrence Berkeley National Laboratory"/>
            <person name="Steindorff A."/>
            <person name="Hensen N."/>
            <person name="Bonometti L."/>
            <person name="Westerberg I."/>
            <person name="Brannstrom I.O."/>
            <person name="Guillou S."/>
            <person name="Cros-Aarteil S."/>
            <person name="Calhoun S."/>
            <person name="Haridas S."/>
            <person name="Kuo A."/>
            <person name="Mondo S."/>
            <person name="Pangilinan J."/>
            <person name="Riley R."/>
            <person name="Labutti K."/>
            <person name="Andreopoulos B."/>
            <person name="Lipzen A."/>
            <person name="Chen C."/>
            <person name="Yanf M."/>
            <person name="Daum C."/>
            <person name="Ng V."/>
            <person name="Clum A."/>
            <person name="Ohm R."/>
            <person name="Martin F."/>
            <person name="Silar P."/>
            <person name="Natvig D."/>
            <person name="Lalanne C."/>
            <person name="Gautier V."/>
            <person name="Ament-Velasquez S.L."/>
            <person name="Kruys A."/>
            <person name="Hutchinson M.I."/>
            <person name="Powell A.J."/>
            <person name="Barry K."/>
            <person name="Miller A.N."/>
            <person name="Grigoriev I.V."/>
            <person name="Debuchy R."/>
            <person name="Gladieux P."/>
            <person name="Thoren M.H."/>
            <person name="Johannesson H."/>
        </authorList>
    </citation>
    <scope>NUCLEOTIDE SEQUENCE</scope>
    <source>
        <strain evidence="10">PSN309</strain>
    </source>
</reference>
<evidence type="ECO:0000256" key="3">
    <source>
        <dbReference type="ARBA" id="ARBA00022622"/>
    </source>
</evidence>
<keyword evidence="5" id="KW-0472">Membrane</keyword>
<evidence type="ECO:0000256" key="1">
    <source>
        <dbReference type="ARBA" id="ARBA00004609"/>
    </source>
</evidence>
<dbReference type="Pfam" id="PF20238">
    <property type="entry name" value="BIM1-like_dom"/>
    <property type="match status" value="1"/>
</dbReference>
<dbReference type="PANTHER" id="PTHR34992:SF2">
    <property type="entry name" value="COPPER ACQUISITION FACTOR BIM1-LIKE DOMAIN-CONTAINING PROTEIN"/>
    <property type="match status" value="1"/>
</dbReference>
<dbReference type="InterPro" id="IPR046936">
    <property type="entry name" value="BIM1-like"/>
</dbReference>
<feature type="domain" description="Copper acquisition factor BIM1-like" evidence="9">
    <location>
        <begin position="19"/>
        <end position="165"/>
    </location>
</feature>
<evidence type="ECO:0000256" key="4">
    <source>
        <dbReference type="ARBA" id="ARBA00022729"/>
    </source>
</evidence>
<accession>A0AAN6WS89</accession>
<protein>
    <recommendedName>
        <fullName evidence="9">Copper acquisition factor BIM1-like domain-containing protein</fullName>
    </recommendedName>
</protein>
<dbReference type="AlphaFoldDB" id="A0AAN6WS89"/>
<feature type="chain" id="PRO_5043028986" description="Copper acquisition factor BIM1-like domain-containing protein" evidence="8">
    <location>
        <begin position="20"/>
        <end position="209"/>
    </location>
</feature>
<gene>
    <name evidence="10" type="ORF">QBC35DRAFT_16725</name>
</gene>
<dbReference type="EMBL" id="MU864451">
    <property type="protein sequence ID" value="KAK4185382.1"/>
    <property type="molecule type" value="Genomic_DNA"/>
</dbReference>
<evidence type="ECO:0000313" key="10">
    <source>
        <dbReference type="EMBL" id="KAK4185382.1"/>
    </source>
</evidence>
<keyword evidence="6" id="KW-0325">Glycoprotein</keyword>
<proteinExistence type="predicted"/>
<feature type="signal peptide" evidence="8">
    <location>
        <begin position="1"/>
        <end position="19"/>
    </location>
</feature>
<comment type="caution">
    <text evidence="10">The sequence shown here is derived from an EMBL/GenBank/DDBJ whole genome shotgun (WGS) entry which is preliminary data.</text>
</comment>
<dbReference type="GO" id="GO:0098552">
    <property type="term" value="C:side of membrane"/>
    <property type="evidence" value="ECO:0007669"/>
    <property type="project" value="UniProtKB-KW"/>
</dbReference>
<dbReference type="Proteomes" id="UP001302126">
    <property type="component" value="Unassembled WGS sequence"/>
</dbReference>
<keyword evidence="2" id="KW-1003">Cell membrane</keyword>
<keyword evidence="4 8" id="KW-0732">Signal</keyword>
<organism evidence="10 11">
    <name type="scientific">Podospora australis</name>
    <dbReference type="NCBI Taxonomy" id="1536484"/>
    <lineage>
        <taxon>Eukaryota</taxon>
        <taxon>Fungi</taxon>
        <taxon>Dikarya</taxon>
        <taxon>Ascomycota</taxon>
        <taxon>Pezizomycotina</taxon>
        <taxon>Sordariomycetes</taxon>
        <taxon>Sordariomycetidae</taxon>
        <taxon>Sordariales</taxon>
        <taxon>Podosporaceae</taxon>
        <taxon>Podospora</taxon>
    </lineage>
</organism>
<evidence type="ECO:0000256" key="7">
    <source>
        <dbReference type="ARBA" id="ARBA00023288"/>
    </source>
</evidence>
<evidence type="ECO:0000313" key="11">
    <source>
        <dbReference type="Proteomes" id="UP001302126"/>
    </source>
</evidence>
<evidence type="ECO:0000256" key="6">
    <source>
        <dbReference type="ARBA" id="ARBA00023180"/>
    </source>
</evidence>
<dbReference type="InterPro" id="IPR046530">
    <property type="entry name" value="BIM1-like_dom"/>
</dbReference>
<evidence type="ECO:0000259" key="9">
    <source>
        <dbReference type="Pfam" id="PF20238"/>
    </source>
</evidence>
<name>A0AAN6WS89_9PEZI</name>
<dbReference type="GO" id="GO:0005886">
    <property type="term" value="C:plasma membrane"/>
    <property type="evidence" value="ECO:0007669"/>
    <property type="project" value="UniProtKB-SubCell"/>
</dbReference>